<evidence type="ECO:0000313" key="9">
    <source>
        <dbReference type="Proteomes" id="UP000316092"/>
    </source>
</evidence>
<protein>
    <recommendedName>
        <fullName evidence="1">DNA (cytosine-5-)-methyltransferase</fullName>
        <ecNumber evidence="1">2.1.1.37</ecNumber>
    </recommendedName>
</protein>
<keyword evidence="3 6" id="KW-0808">Transferase</keyword>
<keyword evidence="5" id="KW-0680">Restriction system</keyword>
<dbReference type="GO" id="GO:0003886">
    <property type="term" value="F:DNA (cytosine-5-)-methyltransferase activity"/>
    <property type="evidence" value="ECO:0007669"/>
    <property type="project" value="UniProtKB-EC"/>
</dbReference>
<dbReference type="EMBL" id="VKDB01000034">
    <property type="protein sequence ID" value="TSA79959.1"/>
    <property type="molecule type" value="Genomic_DNA"/>
</dbReference>
<dbReference type="Gene3D" id="3.90.120.10">
    <property type="entry name" value="DNA Methylase, subunit A, domain 2"/>
    <property type="match status" value="1"/>
</dbReference>
<reference evidence="8 9" key="1">
    <citation type="submission" date="2019-07" db="EMBL/GenBank/DDBJ databases">
        <title>Deinococcus detaillus sp. nov., isolated from humus soil in Antarctica.</title>
        <authorList>
            <person name="Zhang K."/>
        </authorList>
    </citation>
    <scope>NUCLEOTIDE SEQUENCE [LARGE SCALE GENOMIC DNA]</scope>
    <source>
        <strain evidence="8 9">H1</strain>
    </source>
</reference>
<organism evidence="8 9">
    <name type="scientific">Deinococcus detaillensis</name>
    <dbReference type="NCBI Taxonomy" id="2592048"/>
    <lineage>
        <taxon>Bacteria</taxon>
        <taxon>Thermotogati</taxon>
        <taxon>Deinococcota</taxon>
        <taxon>Deinococci</taxon>
        <taxon>Deinococcales</taxon>
        <taxon>Deinococcaceae</taxon>
        <taxon>Deinococcus</taxon>
    </lineage>
</organism>
<keyword evidence="9" id="KW-1185">Reference proteome</keyword>
<keyword evidence="4 6" id="KW-0949">S-adenosyl-L-methionine</keyword>
<feature type="active site" evidence="6">
    <location>
        <position position="103"/>
    </location>
</feature>
<name>A0A553UIC5_9DEIO</name>
<comment type="caution">
    <text evidence="8">The sequence shown here is derived from an EMBL/GenBank/DDBJ whole genome shotgun (WGS) entry which is preliminary data.</text>
</comment>
<dbReference type="InterPro" id="IPR029063">
    <property type="entry name" value="SAM-dependent_MTases_sf"/>
</dbReference>
<keyword evidence="2 6" id="KW-0489">Methyltransferase</keyword>
<dbReference type="PRINTS" id="PR00105">
    <property type="entry name" value="C5METTRFRASE"/>
</dbReference>
<evidence type="ECO:0000256" key="1">
    <source>
        <dbReference type="ARBA" id="ARBA00011975"/>
    </source>
</evidence>
<dbReference type="GO" id="GO:0032259">
    <property type="term" value="P:methylation"/>
    <property type="evidence" value="ECO:0007669"/>
    <property type="project" value="UniProtKB-KW"/>
</dbReference>
<comment type="similarity">
    <text evidence="6 7">Belongs to the class I-like SAM-binding methyltransferase superfamily. C5-methyltransferase family.</text>
</comment>
<dbReference type="PANTHER" id="PTHR10629:SF52">
    <property type="entry name" value="DNA (CYTOSINE-5)-METHYLTRANSFERASE 1"/>
    <property type="match status" value="1"/>
</dbReference>
<dbReference type="OrthoDB" id="9813719at2"/>
<evidence type="ECO:0000313" key="8">
    <source>
        <dbReference type="EMBL" id="TSA79959.1"/>
    </source>
</evidence>
<evidence type="ECO:0000256" key="7">
    <source>
        <dbReference type="RuleBase" id="RU000416"/>
    </source>
</evidence>
<dbReference type="InterPro" id="IPR031303">
    <property type="entry name" value="C5_meth_CS"/>
</dbReference>
<evidence type="ECO:0000256" key="2">
    <source>
        <dbReference type="ARBA" id="ARBA00022603"/>
    </source>
</evidence>
<sequence length="504" mass="55395">MADMTYLSKALRIADGARPRVLDIFSGAGGISLGFHAAGFRIAANLEIDAHAAATHGHNFHPGSPEHAVARDITETMPQQLADALGLGPVSEAFDVLVGGPPCQAYARVGRSKLREIAEHPEAFLHDHRASLFEKYLAYVTACQPLALLMENVPDIMNQRGVNVAEVMAEALDEAGYTVAYTLLNAAFYGVPQMRERMFLVAYRQELGQPVVFPKATHDIDLPIGYEGSRQVALKVLNVAGDLFGESTDHHYVDAPRTVQDPADAITTGEAIGDLPVITEHLTGEMSRGARRFDGPVMPYRKDVRPTPYVQLMRTWKGFETPGGVRDHAIRSLPRDYMIFRRMNPGDQYPEALKHAHDLFREKLMALEDEGRPIKQDSDLWHELRSSMIPPYDPGKFPNKWRKMEGDAPARTLLAHLGKDGYSHIHPDSAQARTISVREAARLQSFPDGFVFRGTMNPAFKQIGNAVPPLMSKAIAEKIMAAITAGAAHMVGAAEERVLVAQTA</sequence>
<dbReference type="AlphaFoldDB" id="A0A553UIC5"/>
<dbReference type="Proteomes" id="UP000316092">
    <property type="component" value="Unassembled WGS sequence"/>
</dbReference>
<dbReference type="InterPro" id="IPR050390">
    <property type="entry name" value="C5-Methyltransferase"/>
</dbReference>
<dbReference type="NCBIfam" id="TIGR00675">
    <property type="entry name" value="dcm"/>
    <property type="match status" value="1"/>
</dbReference>
<dbReference type="GO" id="GO:0009307">
    <property type="term" value="P:DNA restriction-modification system"/>
    <property type="evidence" value="ECO:0007669"/>
    <property type="project" value="UniProtKB-KW"/>
</dbReference>
<dbReference type="PANTHER" id="PTHR10629">
    <property type="entry name" value="CYTOSINE-SPECIFIC METHYLTRANSFERASE"/>
    <property type="match status" value="1"/>
</dbReference>
<accession>A0A553UIC5</accession>
<dbReference type="Gene3D" id="3.40.50.150">
    <property type="entry name" value="Vaccinia Virus protein VP39"/>
    <property type="match status" value="1"/>
</dbReference>
<gene>
    <name evidence="8" type="ORF">FNU79_17110</name>
</gene>
<evidence type="ECO:0000256" key="6">
    <source>
        <dbReference type="PROSITE-ProRule" id="PRU01016"/>
    </source>
</evidence>
<evidence type="ECO:0000256" key="3">
    <source>
        <dbReference type="ARBA" id="ARBA00022679"/>
    </source>
</evidence>
<evidence type="ECO:0000256" key="5">
    <source>
        <dbReference type="ARBA" id="ARBA00022747"/>
    </source>
</evidence>
<dbReference type="PROSITE" id="PS00095">
    <property type="entry name" value="C5_MTASE_2"/>
    <property type="match status" value="1"/>
</dbReference>
<dbReference type="InterPro" id="IPR001525">
    <property type="entry name" value="C5_MeTfrase"/>
</dbReference>
<dbReference type="EC" id="2.1.1.37" evidence="1"/>
<evidence type="ECO:0000256" key="4">
    <source>
        <dbReference type="ARBA" id="ARBA00022691"/>
    </source>
</evidence>
<dbReference type="PROSITE" id="PS51679">
    <property type="entry name" value="SAM_MT_C5"/>
    <property type="match status" value="1"/>
</dbReference>
<dbReference type="SUPFAM" id="SSF53335">
    <property type="entry name" value="S-adenosyl-L-methionine-dependent methyltransferases"/>
    <property type="match status" value="1"/>
</dbReference>
<dbReference type="Pfam" id="PF00145">
    <property type="entry name" value="DNA_methylase"/>
    <property type="match status" value="1"/>
</dbReference>
<proteinExistence type="inferred from homology"/>